<feature type="binding site" evidence="8">
    <location>
        <position position="99"/>
    </location>
    <ligand>
        <name>Mg(2+)</name>
        <dbReference type="ChEBI" id="CHEBI:18420"/>
    </ligand>
</feature>
<protein>
    <recommendedName>
        <fullName evidence="8">Probable molybdenum cofactor guanylyltransferase</fullName>
        <shortName evidence="8">MoCo guanylyltransferase</shortName>
        <ecNumber evidence="8">2.7.7.77</ecNumber>
    </recommendedName>
    <alternativeName>
        <fullName evidence="8">GTP:molybdopterin guanylyltransferase</fullName>
    </alternativeName>
    <alternativeName>
        <fullName evidence="8">Mo-MPT guanylyltransferase</fullName>
    </alternativeName>
    <alternativeName>
        <fullName evidence="8">Molybdopterin guanylyltransferase</fullName>
    </alternativeName>
    <alternativeName>
        <fullName evidence="8">Molybdopterin-guanine dinucleotide synthase</fullName>
        <shortName evidence="8">MGD synthase</shortName>
    </alternativeName>
</protein>
<feature type="binding site" evidence="8">
    <location>
        <position position="26"/>
    </location>
    <ligand>
        <name>GTP</name>
        <dbReference type="ChEBI" id="CHEBI:37565"/>
    </ligand>
</feature>
<comment type="subcellular location">
    <subcellularLocation>
        <location evidence="8">Cytoplasm</location>
    </subcellularLocation>
</comment>
<keyword evidence="10" id="KW-0548">Nucleotidyltransferase</keyword>
<dbReference type="InterPro" id="IPR025877">
    <property type="entry name" value="MobA-like_NTP_Trfase"/>
</dbReference>
<evidence type="ECO:0000313" key="10">
    <source>
        <dbReference type="EMBL" id="SDD82522.1"/>
    </source>
</evidence>
<evidence type="ECO:0000256" key="4">
    <source>
        <dbReference type="ARBA" id="ARBA00022741"/>
    </source>
</evidence>
<keyword evidence="4 8" id="KW-0547">Nucleotide-binding</keyword>
<comment type="similarity">
    <text evidence="8">Belongs to the MobA family.</text>
</comment>
<dbReference type="InterPro" id="IPR029044">
    <property type="entry name" value="Nucleotide-diphossugar_trans"/>
</dbReference>
<dbReference type="PANTHER" id="PTHR19136">
    <property type="entry name" value="MOLYBDENUM COFACTOR GUANYLYLTRANSFERASE"/>
    <property type="match status" value="1"/>
</dbReference>
<dbReference type="RefSeq" id="WP_087941409.1">
    <property type="nucleotide sequence ID" value="NZ_FNAC01000071.1"/>
</dbReference>
<dbReference type="SUPFAM" id="SSF53448">
    <property type="entry name" value="Nucleotide-diphospho-sugar transferases"/>
    <property type="match status" value="1"/>
</dbReference>
<keyword evidence="3 8" id="KW-0479">Metal-binding</keyword>
<dbReference type="EC" id="2.7.7.77" evidence="8"/>
<keyword evidence="1 8" id="KW-0963">Cytoplasm</keyword>
<accession>A0A1G6XWW8</accession>
<feature type="domain" description="MobA-like NTP transferase" evidence="9">
    <location>
        <begin position="12"/>
        <end position="153"/>
    </location>
</feature>
<dbReference type="AlphaFoldDB" id="A0A1G6XWW8"/>
<keyword evidence="2 8" id="KW-0808">Transferase</keyword>
<comment type="cofactor">
    <cofactor evidence="8">
        <name>Mg(2+)</name>
        <dbReference type="ChEBI" id="CHEBI:18420"/>
    </cofactor>
</comment>
<dbReference type="GO" id="GO:0005737">
    <property type="term" value="C:cytoplasm"/>
    <property type="evidence" value="ECO:0007669"/>
    <property type="project" value="UniProtKB-SubCell"/>
</dbReference>
<proteinExistence type="inferred from homology"/>
<dbReference type="CDD" id="cd02503">
    <property type="entry name" value="MobA"/>
    <property type="match status" value="1"/>
</dbReference>
<evidence type="ECO:0000256" key="8">
    <source>
        <dbReference type="HAMAP-Rule" id="MF_00316"/>
    </source>
</evidence>
<name>A0A1G6XWW8_9BACT</name>
<comment type="caution">
    <text evidence="8">Lacks conserved residue(s) required for the propagation of feature annotation.</text>
</comment>
<dbReference type="GO" id="GO:0006777">
    <property type="term" value="P:Mo-molybdopterin cofactor biosynthetic process"/>
    <property type="evidence" value="ECO:0007669"/>
    <property type="project" value="UniProtKB-KW"/>
</dbReference>
<sequence length="208" mass="22963">MANSSLNLISIFILAGGKSSRMGTEKGLVLFRGKPMIKHLLDVLSQLECELGIIGHHMDYHDFGVPVYSDLIAEKGPLGGIYTALSNCRTSHALILSCDAPLITVETLKKFIEQAGYGLSVGVFEGRVNPFPGLYPKIILPDLINNLEQNKLRVQGFVSENNPQLISMETISVNPIHEFTNFNSPSDFLLFEEKEKIGSMWNIVGSRI</sequence>
<dbReference type="Proteomes" id="UP000199060">
    <property type="component" value="Unassembled WGS sequence"/>
</dbReference>
<dbReference type="OrthoDB" id="9788394at2"/>
<dbReference type="InterPro" id="IPR013482">
    <property type="entry name" value="Molybde_CF_guanTrfase"/>
</dbReference>
<dbReference type="STRING" id="686796.SAMN04488104_107110"/>
<dbReference type="PANTHER" id="PTHR19136:SF81">
    <property type="entry name" value="MOLYBDENUM COFACTOR GUANYLYLTRANSFERASE"/>
    <property type="match status" value="1"/>
</dbReference>
<evidence type="ECO:0000256" key="3">
    <source>
        <dbReference type="ARBA" id="ARBA00022723"/>
    </source>
</evidence>
<dbReference type="Pfam" id="PF12804">
    <property type="entry name" value="NTP_transf_3"/>
    <property type="match status" value="1"/>
</dbReference>
<comment type="catalytic activity">
    <reaction evidence="8">
        <text>Mo-molybdopterin + GTP + H(+) = Mo-molybdopterin guanine dinucleotide + diphosphate</text>
        <dbReference type="Rhea" id="RHEA:34243"/>
        <dbReference type="ChEBI" id="CHEBI:15378"/>
        <dbReference type="ChEBI" id="CHEBI:33019"/>
        <dbReference type="ChEBI" id="CHEBI:37565"/>
        <dbReference type="ChEBI" id="CHEBI:71302"/>
        <dbReference type="ChEBI" id="CHEBI:71310"/>
        <dbReference type="EC" id="2.7.7.77"/>
    </reaction>
</comment>
<feature type="binding site" evidence="8">
    <location>
        <begin position="14"/>
        <end position="16"/>
    </location>
    <ligand>
        <name>GTP</name>
        <dbReference type="ChEBI" id="CHEBI:37565"/>
    </ligand>
</feature>
<dbReference type="GO" id="GO:0061603">
    <property type="term" value="F:molybdenum cofactor guanylyltransferase activity"/>
    <property type="evidence" value="ECO:0007669"/>
    <property type="project" value="UniProtKB-EC"/>
</dbReference>
<keyword evidence="7 8" id="KW-0501">Molybdenum cofactor biosynthesis</keyword>
<organism evidence="10 11">
    <name type="scientific">Algoriphagus faecimaris</name>
    <dbReference type="NCBI Taxonomy" id="686796"/>
    <lineage>
        <taxon>Bacteria</taxon>
        <taxon>Pseudomonadati</taxon>
        <taxon>Bacteroidota</taxon>
        <taxon>Cytophagia</taxon>
        <taxon>Cytophagales</taxon>
        <taxon>Cyclobacteriaceae</taxon>
        <taxon>Algoriphagus</taxon>
    </lineage>
</organism>
<evidence type="ECO:0000259" key="9">
    <source>
        <dbReference type="Pfam" id="PF12804"/>
    </source>
</evidence>
<comment type="function">
    <text evidence="8">Transfers a GMP moiety from GTP to Mo-molybdopterin (Mo-MPT) cofactor (Moco or molybdenum cofactor) to form Mo-molybdopterin guanine dinucleotide (Mo-MGD) cofactor.</text>
</comment>
<dbReference type="HAMAP" id="MF_00316">
    <property type="entry name" value="MobA"/>
    <property type="match status" value="1"/>
</dbReference>
<dbReference type="EMBL" id="FNAC01000071">
    <property type="protein sequence ID" value="SDD82522.1"/>
    <property type="molecule type" value="Genomic_DNA"/>
</dbReference>
<evidence type="ECO:0000256" key="6">
    <source>
        <dbReference type="ARBA" id="ARBA00023134"/>
    </source>
</evidence>
<feature type="binding site" evidence="8">
    <location>
        <position position="70"/>
    </location>
    <ligand>
        <name>GTP</name>
        <dbReference type="ChEBI" id="CHEBI:37565"/>
    </ligand>
</feature>
<reference evidence="11" key="1">
    <citation type="submission" date="2016-10" db="EMBL/GenBank/DDBJ databases">
        <authorList>
            <person name="Varghese N."/>
            <person name="Submissions S."/>
        </authorList>
    </citation>
    <scope>NUCLEOTIDE SEQUENCE [LARGE SCALE GENOMIC DNA]</scope>
    <source>
        <strain evidence="11">DSM 23095</strain>
    </source>
</reference>
<gene>
    <name evidence="8" type="primary">mobA</name>
    <name evidence="10" type="ORF">SAMN04488104_107110</name>
</gene>
<dbReference type="GO" id="GO:0046872">
    <property type="term" value="F:metal ion binding"/>
    <property type="evidence" value="ECO:0007669"/>
    <property type="project" value="UniProtKB-KW"/>
</dbReference>
<evidence type="ECO:0000256" key="7">
    <source>
        <dbReference type="ARBA" id="ARBA00023150"/>
    </source>
</evidence>
<keyword evidence="11" id="KW-1185">Reference proteome</keyword>
<evidence type="ECO:0000256" key="5">
    <source>
        <dbReference type="ARBA" id="ARBA00022842"/>
    </source>
</evidence>
<dbReference type="GO" id="GO:0005525">
    <property type="term" value="F:GTP binding"/>
    <property type="evidence" value="ECO:0007669"/>
    <property type="project" value="UniProtKB-UniRule"/>
</dbReference>
<evidence type="ECO:0000256" key="1">
    <source>
        <dbReference type="ARBA" id="ARBA00022490"/>
    </source>
</evidence>
<evidence type="ECO:0000313" key="11">
    <source>
        <dbReference type="Proteomes" id="UP000199060"/>
    </source>
</evidence>
<keyword evidence="5 8" id="KW-0460">Magnesium</keyword>
<dbReference type="Gene3D" id="3.90.550.10">
    <property type="entry name" value="Spore Coat Polysaccharide Biosynthesis Protein SpsA, Chain A"/>
    <property type="match status" value="1"/>
</dbReference>
<evidence type="ECO:0000256" key="2">
    <source>
        <dbReference type="ARBA" id="ARBA00022679"/>
    </source>
</evidence>
<comment type="domain">
    <text evidence="8">The N-terminal domain determines nucleotide recognition and specific binding, while the C-terminal domain determines the specific binding to the target protein.</text>
</comment>
<feature type="binding site" evidence="8">
    <location>
        <position position="99"/>
    </location>
    <ligand>
        <name>GTP</name>
        <dbReference type="ChEBI" id="CHEBI:37565"/>
    </ligand>
</feature>
<keyword evidence="6 8" id="KW-0342">GTP-binding</keyword>